<evidence type="ECO:0000313" key="2">
    <source>
        <dbReference type="Proteomes" id="UP000694941"/>
    </source>
</evidence>
<reference evidence="3" key="1">
    <citation type="submission" date="2025-08" db="UniProtKB">
        <authorList>
            <consortium name="RefSeq"/>
        </authorList>
    </citation>
    <scope>IDENTIFICATION</scope>
    <source>
        <tissue evidence="3">Muscle</tissue>
    </source>
</reference>
<dbReference type="GeneID" id="106458847"/>
<sequence>MPGSIFAISSKVHRSDSTRSDSDASSDSRASAKKVSFNKAVRVKKYPRRTETYMNGDKPNGNHVPNEVSPEKRFWFKVYKNRHHHEPNMEQVKKEYDYSTSNSDNKRNGFNKDSLTSVVRPKDTTNETDDKISIGTSFSSGRDSRAKGDDRFSSKVLSEAPRVKKDHVKNIVKIFNKEAFYPHENTKDQPETTKDSETKNNRVSVESFKTPADHLEVNTKNIRENKPKKNKIFNGVKVIFGMTHLKKKDTKNLVNSKNQENTVRNYREQCVPSEVVSTNPKGPFMIDDHIMNGDLQERSFGRLRKNSSSSWRSFDENDSSIEIQPIENNINIMRAARSAEILRGPSLSSLNSDTWKNSDRIAPHNTFMTNSIYQNDKRFQTFDESDHILGEHGWEESNDDKHSSNNRRAKSCDDLLTDYDNNMYSTTAKGMSTDNIHQRQDDRDWSLDNLVEQKISKPACKLTEEKGVQCSKASILRDSSVTCEDEDQSRIIRSKDGFVSAYSNVPILDYHIINNHDKREMDTGFMNCLNSEAIYSQVNKEKGKKAKEKKNNTLGEKFRSESSLFDMPSNRLHHYATLPSEGSLNELKTKNDSLGLDNHNKHKTLLGKTHVWEKNDKKKWYNVDHKLYEKNYRGSHFDISYNKEADLSSEATNRYHKNRAIPSSVIRELNPQKQEISYENVPYQNGRQINSVSVSGGLCPKMAEEDYRREMAQSDVSYQSNCYVENDTNSSVSRVEKKDDVKRRVFTLNKQQLKEREKQNEKVHLFMKKQDVEDFSEFPNDQFYVSDNRCRGTHSDRYVQSDSSDVRRGFTATSQSQQKARVRRSNSTAISGNSRERKNRHYGYITGSSAASGVSSSDSDSTRRRKPLVMYIPGISHYEKHADQNEQRSSVARVVRSRSVLSSKPGKYQKRGVNRYRHHVDDTSDVISEEPDTLAPLATLGKFRKSKRGSENKSRSDLQRRHSMPKDAKFSWFKWKVKVRPSRES</sequence>
<feature type="region of interest" description="Disordered" evidence="1">
    <location>
        <begin position="938"/>
        <end position="965"/>
    </location>
</feature>
<feature type="compositionally biased region" description="Basic and acidic residues" evidence="1">
    <location>
        <begin position="13"/>
        <end position="22"/>
    </location>
</feature>
<protein>
    <submittedName>
        <fullName evidence="3">Uncharacterized protein LOC106458847</fullName>
    </submittedName>
</protein>
<dbReference type="RefSeq" id="XP_022240911.1">
    <property type="nucleotide sequence ID" value="XM_022385203.1"/>
</dbReference>
<feature type="compositionally biased region" description="Low complexity" evidence="1">
    <location>
        <begin position="888"/>
        <end position="903"/>
    </location>
</feature>
<feature type="compositionally biased region" description="Basic and acidic residues" evidence="1">
    <location>
        <begin position="948"/>
        <end position="965"/>
    </location>
</feature>
<keyword evidence="2" id="KW-1185">Reference proteome</keyword>
<feature type="compositionally biased region" description="Basic and acidic residues" evidence="1">
    <location>
        <begin position="792"/>
        <end position="808"/>
    </location>
</feature>
<feature type="compositionally biased region" description="Basic and acidic residues" evidence="1">
    <location>
        <begin position="120"/>
        <end position="132"/>
    </location>
</feature>
<evidence type="ECO:0000313" key="3">
    <source>
        <dbReference type="RefSeq" id="XP_022240911.1"/>
    </source>
</evidence>
<feature type="compositionally biased region" description="Low complexity" evidence="1">
    <location>
        <begin position="847"/>
        <end position="859"/>
    </location>
</feature>
<dbReference type="Proteomes" id="UP000694941">
    <property type="component" value="Unplaced"/>
</dbReference>
<feature type="compositionally biased region" description="Polar residues" evidence="1">
    <location>
        <begin position="811"/>
        <end position="833"/>
    </location>
</feature>
<evidence type="ECO:0000256" key="1">
    <source>
        <dbReference type="SAM" id="MobiDB-lite"/>
    </source>
</evidence>
<accession>A0ABM1SBA6</accession>
<feature type="compositionally biased region" description="Basic and acidic residues" evidence="1">
    <location>
        <begin position="182"/>
        <end position="200"/>
    </location>
</feature>
<organism evidence="2 3">
    <name type="scientific">Limulus polyphemus</name>
    <name type="common">Atlantic horseshoe crab</name>
    <dbReference type="NCBI Taxonomy" id="6850"/>
    <lineage>
        <taxon>Eukaryota</taxon>
        <taxon>Metazoa</taxon>
        <taxon>Ecdysozoa</taxon>
        <taxon>Arthropoda</taxon>
        <taxon>Chelicerata</taxon>
        <taxon>Merostomata</taxon>
        <taxon>Xiphosura</taxon>
        <taxon>Limulidae</taxon>
        <taxon>Limulus</taxon>
    </lineage>
</organism>
<feature type="region of interest" description="Disordered" evidence="1">
    <location>
        <begin position="1"/>
        <end position="69"/>
    </location>
</feature>
<feature type="compositionally biased region" description="Basic and acidic residues" evidence="1">
    <location>
        <begin position="142"/>
        <end position="153"/>
    </location>
</feature>
<name>A0ABM1SBA6_LIMPO</name>
<gene>
    <name evidence="3" type="primary">LOC106458847</name>
</gene>
<feature type="region of interest" description="Disordered" evidence="1">
    <location>
        <begin position="86"/>
        <end position="153"/>
    </location>
</feature>
<feature type="region of interest" description="Disordered" evidence="1">
    <location>
        <begin position="792"/>
        <end position="866"/>
    </location>
</feature>
<feature type="region of interest" description="Disordered" evidence="1">
    <location>
        <begin position="879"/>
        <end position="906"/>
    </location>
</feature>
<proteinExistence type="predicted"/>
<feature type="region of interest" description="Disordered" evidence="1">
    <location>
        <begin position="182"/>
        <end position="203"/>
    </location>
</feature>
<feature type="compositionally biased region" description="Basic and acidic residues" evidence="1">
    <location>
        <begin position="86"/>
        <end position="97"/>
    </location>
</feature>